<evidence type="ECO:0000313" key="2">
    <source>
        <dbReference type="EMBL" id="MBF5027581.1"/>
    </source>
</evidence>
<dbReference type="EMBL" id="JADKYY010000008">
    <property type="protein sequence ID" value="MBF5027581.1"/>
    <property type="molecule type" value="Genomic_DNA"/>
</dbReference>
<feature type="region of interest" description="Disordered" evidence="1">
    <location>
        <begin position="26"/>
        <end position="45"/>
    </location>
</feature>
<feature type="compositionally biased region" description="Basic and acidic residues" evidence="1">
    <location>
        <begin position="35"/>
        <end position="45"/>
    </location>
</feature>
<proteinExistence type="predicted"/>
<accession>A0A930YWI4</accession>
<comment type="caution">
    <text evidence="2">The sequence shown here is derived from an EMBL/GenBank/DDBJ whole genome shotgun (WGS) entry which is preliminary data.</text>
</comment>
<reference evidence="2" key="1">
    <citation type="submission" date="2020-11" db="EMBL/GenBank/DDBJ databases">
        <title>Genome seq and assembly of Planobacterium sp.</title>
        <authorList>
            <person name="Chhetri G."/>
        </authorList>
    </citation>
    <scope>NUCLEOTIDE SEQUENCE</scope>
    <source>
        <strain evidence="2">GCR5</strain>
    </source>
</reference>
<dbReference type="AlphaFoldDB" id="A0A930YWI4"/>
<evidence type="ECO:0000256" key="1">
    <source>
        <dbReference type="SAM" id="MobiDB-lite"/>
    </source>
</evidence>
<evidence type="ECO:0000313" key="3">
    <source>
        <dbReference type="Proteomes" id="UP000694480"/>
    </source>
</evidence>
<keyword evidence="3" id="KW-1185">Reference proteome</keyword>
<dbReference type="RefSeq" id="WP_194739591.1">
    <property type="nucleotide sequence ID" value="NZ_JADKYY010000008.1"/>
</dbReference>
<name>A0A930YWI4_9FLAO</name>
<organism evidence="2 3">
    <name type="scientific">Planobacterium oryzisoli</name>
    <dbReference type="NCBI Taxonomy" id="2771435"/>
    <lineage>
        <taxon>Bacteria</taxon>
        <taxon>Pseudomonadati</taxon>
        <taxon>Bacteroidota</taxon>
        <taxon>Flavobacteriia</taxon>
        <taxon>Flavobacteriales</taxon>
        <taxon>Weeksellaceae</taxon>
        <taxon>Chryseobacterium group</taxon>
        <taxon>Chryseobacterium</taxon>
    </lineage>
</organism>
<gene>
    <name evidence="2" type="ORF">IC612_07200</name>
</gene>
<sequence length="45" mass="5032">MSDLELVALNLTAEYMSINSELQLFRTESGSDEEQPARDSLADEI</sequence>
<dbReference type="Proteomes" id="UP000694480">
    <property type="component" value="Unassembled WGS sequence"/>
</dbReference>
<protein>
    <submittedName>
        <fullName evidence="2">Uncharacterized protein</fullName>
    </submittedName>
</protein>